<dbReference type="EC" id="2.7.4.22" evidence="4"/>
<evidence type="ECO:0000313" key="16">
    <source>
        <dbReference type="Proteomes" id="UP000070633"/>
    </source>
</evidence>
<dbReference type="NCBIfam" id="TIGR02075">
    <property type="entry name" value="pyrH_bact"/>
    <property type="match status" value="1"/>
</dbReference>
<dbReference type="InterPro" id="IPR001048">
    <property type="entry name" value="Asp/Glu/Uridylate_kinase"/>
</dbReference>
<comment type="catalytic activity">
    <reaction evidence="13">
        <text>UMP + ATP = UDP + ADP</text>
        <dbReference type="Rhea" id="RHEA:24400"/>
        <dbReference type="ChEBI" id="CHEBI:30616"/>
        <dbReference type="ChEBI" id="CHEBI:57865"/>
        <dbReference type="ChEBI" id="CHEBI:58223"/>
        <dbReference type="ChEBI" id="CHEBI:456216"/>
        <dbReference type="EC" id="2.7.4.22"/>
    </reaction>
</comment>
<dbReference type="Gene3D" id="3.40.1160.10">
    <property type="entry name" value="Acetylglutamate kinase-like"/>
    <property type="match status" value="1"/>
</dbReference>
<organism evidence="15 16">
    <name type="scientific">candidate division MSBL1 archaeon SCGC-AAA382M17</name>
    <dbReference type="NCBI Taxonomy" id="1698284"/>
    <lineage>
        <taxon>Archaea</taxon>
        <taxon>Methanobacteriati</taxon>
        <taxon>Methanobacteriota</taxon>
        <taxon>candidate division MSBL1</taxon>
    </lineage>
</organism>
<dbReference type="Proteomes" id="UP000070633">
    <property type="component" value="Unassembled WGS sequence"/>
</dbReference>
<evidence type="ECO:0000256" key="9">
    <source>
        <dbReference type="ARBA" id="ARBA00022777"/>
    </source>
</evidence>
<evidence type="ECO:0000256" key="5">
    <source>
        <dbReference type="ARBA" id="ARBA00016403"/>
    </source>
</evidence>
<evidence type="ECO:0000256" key="11">
    <source>
        <dbReference type="ARBA" id="ARBA00022975"/>
    </source>
</evidence>
<keyword evidence="6" id="KW-0963">Cytoplasm</keyword>
<dbReference type="PANTHER" id="PTHR42833">
    <property type="entry name" value="URIDYLATE KINASE"/>
    <property type="match status" value="1"/>
</dbReference>
<evidence type="ECO:0000256" key="3">
    <source>
        <dbReference type="ARBA" id="ARBA00007614"/>
    </source>
</evidence>
<comment type="subcellular location">
    <subcellularLocation>
        <location evidence="1">Cytoplasm</location>
    </subcellularLocation>
</comment>
<dbReference type="Pfam" id="PF00696">
    <property type="entry name" value="AA_kinase"/>
    <property type="match status" value="1"/>
</dbReference>
<dbReference type="InterPro" id="IPR011817">
    <property type="entry name" value="Uridylate_kinase"/>
</dbReference>
<keyword evidence="16" id="KW-1185">Reference proteome</keyword>
<sequence length="236" mass="25976">MRKYNRVLLKLSGESLMGTKDFGIDMESLKGYASQIKELAEKGVELGIVIGGGNIFRGLEGTGKGFDRVKGDQMGMLATVINGMSLQLTLENMGVKARVYTAVKMEPYGEYYVKERALEALNEGYIDIFTGGTGNPYFTTDSAAALRALEINADALLKGTRVDGVFSKDPEKHPDAQKFDSITYNETIKKQLNVMDMTAFALCRDNNLPIIVFNVNKPGQMKRAIYEDHVGTLVHA</sequence>
<dbReference type="GO" id="GO:0033862">
    <property type="term" value="F:UMP kinase activity"/>
    <property type="evidence" value="ECO:0007669"/>
    <property type="project" value="UniProtKB-EC"/>
</dbReference>
<evidence type="ECO:0000256" key="4">
    <source>
        <dbReference type="ARBA" id="ARBA00012899"/>
    </source>
</evidence>
<keyword evidence="10" id="KW-0067">ATP-binding</keyword>
<evidence type="ECO:0000256" key="13">
    <source>
        <dbReference type="ARBA" id="ARBA00047767"/>
    </source>
</evidence>
<dbReference type="PANTHER" id="PTHR42833:SF4">
    <property type="entry name" value="URIDYLATE KINASE PUMPKIN, CHLOROPLASTIC"/>
    <property type="match status" value="1"/>
</dbReference>
<evidence type="ECO:0000256" key="8">
    <source>
        <dbReference type="ARBA" id="ARBA00022741"/>
    </source>
</evidence>
<keyword evidence="11" id="KW-0665">Pyrimidine biosynthesis</keyword>
<feature type="domain" description="Aspartate/glutamate/uridylate kinase" evidence="14">
    <location>
        <begin position="5"/>
        <end position="214"/>
    </location>
</feature>
<evidence type="ECO:0000256" key="2">
    <source>
        <dbReference type="ARBA" id="ARBA00004791"/>
    </source>
</evidence>
<dbReference type="PIRSF" id="PIRSF005650">
    <property type="entry name" value="Uridylate_kin"/>
    <property type="match status" value="1"/>
</dbReference>
<keyword evidence="9 15" id="KW-0418">Kinase</keyword>
<keyword evidence="7 15" id="KW-0808">Transferase</keyword>
<comment type="similarity">
    <text evidence="3">Belongs to the UMP kinase family.</text>
</comment>
<accession>A0ABR5TJL3</accession>
<dbReference type="InterPro" id="IPR036393">
    <property type="entry name" value="AceGlu_kinase-like_sf"/>
</dbReference>
<evidence type="ECO:0000256" key="1">
    <source>
        <dbReference type="ARBA" id="ARBA00004496"/>
    </source>
</evidence>
<evidence type="ECO:0000256" key="10">
    <source>
        <dbReference type="ARBA" id="ARBA00022840"/>
    </source>
</evidence>
<gene>
    <name evidence="15" type="primary">pyrH</name>
    <name evidence="15" type="ORF">AKJ55_01060</name>
</gene>
<comment type="caution">
    <text evidence="15">The sequence shown here is derived from an EMBL/GenBank/DDBJ whole genome shotgun (WGS) entry which is preliminary data.</text>
</comment>
<evidence type="ECO:0000256" key="6">
    <source>
        <dbReference type="ARBA" id="ARBA00022490"/>
    </source>
</evidence>
<dbReference type="InterPro" id="IPR015963">
    <property type="entry name" value="Uridylate_kinase_bac"/>
</dbReference>
<proteinExistence type="inferred from homology"/>
<evidence type="ECO:0000256" key="7">
    <source>
        <dbReference type="ARBA" id="ARBA00022679"/>
    </source>
</evidence>
<keyword evidence="8" id="KW-0547">Nucleotide-binding</keyword>
<comment type="pathway">
    <text evidence="2">Pyrimidine metabolism; CTP biosynthesis via de novo pathway; UDP from UMP (UMPK route): step 1/1.</text>
</comment>
<dbReference type="CDD" id="cd04254">
    <property type="entry name" value="AAK_UMPK-PyrH-Ec"/>
    <property type="match status" value="1"/>
</dbReference>
<evidence type="ECO:0000256" key="12">
    <source>
        <dbReference type="ARBA" id="ARBA00032092"/>
    </source>
</evidence>
<protein>
    <recommendedName>
        <fullName evidence="5">Uridylate kinase</fullName>
        <ecNumber evidence="4">2.7.4.22</ecNumber>
    </recommendedName>
    <alternativeName>
        <fullName evidence="12">Uridine monophosphate kinase</fullName>
    </alternativeName>
</protein>
<dbReference type="SUPFAM" id="SSF53633">
    <property type="entry name" value="Carbamate kinase-like"/>
    <property type="match status" value="1"/>
</dbReference>
<evidence type="ECO:0000259" key="14">
    <source>
        <dbReference type="Pfam" id="PF00696"/>
    </source>
</evidence>
<reference evidence="15 16" key="1">
    <citation type="journal article" date="2016" name="Sci. Rep.">
        <title>Metabolic traits of an uncultured archaeal lineage -MSBL1- from brine pools of the Red Sea.</title>
        <authorList>
            <person name="Mwirichia R."/>
            <person name="Alam I."/>
            <person name="Rashid M."/>
            <person name="Vinu M."/>
            <person name="Ba-Alawi W."/>
            <person name="Anthony Kamau A."/>
            <person name="Kamanda Ngugi D."/>
            <person name="Goker M."/>
            <person name="Klenk H.P."/>
            <person name="Bajic V."/>
            <person name="Stingl U."/>
        </authorList>
    </citation>
    <scope>NUCLEOTIDE SEQUENCE [LARGE SCALE GENOMIC DNA]</scope>
    <source>
        <strain evidence="15">SCGC-AAA382M17</strain>
    </source>
</reference>
<dbReference type="HAMAP" id="MF_01220_B">
    <property type="entry name" value="PyrH_B"/>
    <property type="match status" value="1"/>
</dbReference>
<name>A0ABR5TJL3_9EURY</name>
<evidence type="ECO:0000313" key="15">
    <source>
        <dbReference type="EMBL" id="KXB08417.1"/>
    </source>
</evidence>
<dbReference type="EMBL" id="LHYI01000019">
    <property type="protein sequence ID" value="KXB08417.1"/>
    <property type="molecule type" value="Genomic_DNA"/>
</dbReference>